<evidence type="ECO:0000259" key="5">
    <source>
        <dbReference type="Pfam" id="PF00905"/>
    </source>
</evidence>
<dbReference type="PANTHER" id="PTHR30627:SF1">
    <property type="entry name" value="PEPTIDOGLYCAN D,D-TRANSPEPTIDASE FTSI"/>
    <property type="match status" value="1"/>
</dbReference>
<dbReference type="Pfam" id="PF03717">
    <property type="entry name" value="PBP_dimer"/>
    <property type="match status" value="1"/>
</dbReference>
<accession>A0A6N6VVG7</accession>
<keyword evidence="8" id="KW-1185">Reference proteome</keyword>
<dbReference type="AlphaFoldDB" id="A0A6N6VVG7"/>
<reference evidence="7 8" key="1">
    <citation type="submission" date="2019-10" db="EMBL/GenBank/DDBJ databases">
        <title>New species of Slilvanegrellaceae.</title>
        <authorList>
            <person name="Pitt A."/>
            <person name="Hahn M.W."/>
        </authorList>
    </citation>
    <scope>NUCLEOTIDE SEQUENCE [LARGE SCALE GENOMIC DNA]</scope>
    <source>
        <strain evidence="7 8">SP-Ram-0.45-NSY-1</strain>
    </source>
</reference>
<dbReference type="SUPFAM" id="SSF56601">
    <property type="entry name" value="beta-lactamase/transpeptidase-like"/>
    <property type="match status" value="1"/>
</dbReference>
<name>A0A6N6VVG7_9BACT</name>
<dbReference type="GO" id="GO:0004180">
    <property type="term" value="F:carboxypeptidase activity"/>
    <property type="evidence" value="ECO:0007669"/>
    <property type="project" value="UniProtKB-KW"/>
</dbReference>
<keyword evidence="4" id="KW-0812">Transmembrane</keyword>
<proteinExistence type="predicted"/>
<keyword evidence="2" id="KW-0378">Hydrolase</keyword>
<evidence type="ECO:0008006" key="9">
    <source>
        <dbReference type="Google" id="ProtNLM"/>
    </source>
</evidence>
<keyword evidence="2" id="KW-0645">Protease</keyword>
<protein>
    <recommendedName>
        <fullName evidence="9">Penicillin-binding protein 2</fullName>
    </recommendedName>
</protein>
<comment type="caution">
    <text evidence="7">The sequence shown here is derived from an EMBL/GenBank/DDBJ whole genome shotgun (WGS) entry which is preliminary data.</text>
</comment>
<keyword evidence="2" id="KW-0121">Carboxypeptidase</keyword>
<dbReference type="OrthoDB" id="5287960at2"/>
<dbReference type="PANTHER" id="PTHR30627">
    <property type="entry name" value="PEPTIDOGLYCAN D,D-TRANSPEPTIDASE"/>
    <property type="match status" value="1"/>
</dbReference>
<keyword evidence="3 4" id="KW-0472">Membrane</keyword>
<dbReference type="EMBL" id="WFLM01000004">
    <property type="protein sequence ID" value="KAB8037845.1"/>
    <property type="molecule type" value="Genomic_DNA"/>
</dbReference>
<evidence type="ECO:0000313" key="8">
    <source>
        <dbReference type="Proteomes" id="UP000437748"/>
    </source>
</evidence>
<feature type="domain" description="Penicillin-binding protein dimerisation" evidence="6">
    <location>
        <begin position="82"/>
        <end position="225"/>
    </location>
</feature>
<feature type="domain" description="Penicillin-binding protein transpeptidase" evidence="5">
    <location>
        <begin position="270"/>
        <end position="569"/>
    </location>
</feature>
<sequence>MKNYKNKTSFIQKAKNYFNPKLIQVEFNYRKRAFIMSAIFFAALFLILMRYAYLTVLPTDLRTKLLATGSRQFETSVTLSKPRATITDRNGKVLAVSVSSTSLFILTRKMPKDEETLRKVAKQIKVPYQDLEALKKEKKNFVWLRRQMTQTELNEIGSIKKWKNFLDTVEEPKRIYPEKDVAAQLIGFVGADGSGLEGVEKIYNTRLTEKPTKVDARRDARGRVVIDTPNDASKPSQNLPNLRLSIDLSIQQFAQNALRDGAIKSKAKGGSAVVIDVTSGELLAIASYPTYDLNNPPNNDPDARRFRPVMDAIELGSASKPMWIAKALDLGIITPNTMFDVRGGKMFLPGGKIRDDHPVDHSLDTQGVLRYSSNVGMYQISLKAGREKLYESLMKVGFGRSPGTGFPGEWKGRIHKPENWSEMRFANMSFGQGYAISALQLAHAVSIMAGGGQDRGVNLIAKDKEAEKNFVGPPIQFISKETSKLVSNMMGKVIEESNAGRIPGVYVGGKTGTAQIWSNKDKAYSERTAVYQGIIPANNPKLAIIVVLDEVRVRPAYGAMLAGPVFSQIGRRTVDYLNSQGVFSVEPFANAYLSKTEDKTPLQ</sequence>
<gene>
    <name evidence="7" type="ORF">GCL60_11765</name>
</gene>
<dbReference type="InterPro" id="IPR012338">
    <property type="entry name" value="Beta-lactam/transpept-like"/>
</dbReference>
<comment type="subcellular location">
    <subcellularLocation>
        <location evidence="1">Membrane</location>
    </subcellularLocation>
</comment>
<dbReference type="Pfam" id="PF00905">
    <property type="entry name" value="Transpeptidase"/>
    <property type="match status" value="1"/>
</dbReference>
<dbReference type="SUPFAM" id="SSF56519">
    <property type="entry name" value="Penicillin binding protein dimerisation domain"/>
    <property type="match status" value="1"/>
</dbReference>
<dbReference type="Gene3D" id="3.90.1310.10">
    <property type="entry name" value="Penicillin-binding protein 2a (Domain 2)"/>
    <property type="match status" value="1"/>
</dbReference>
<keyword evidence="4" id="KW-1133">Transmembrane helix</keyword>
<dbReference type="GO" id="GO:0005886">
    <property type="term" value="C:plasma membrane"/>
    <property type="evidence" value="ECO:0007669"/>
    <property type="project" value="TreeGrafter"/>
</dbReference>
<feature type="transmembrane region" description="Helical" evidence="4">
    <location>
        <begin position="33"/>
        <end position="53"/>
    </location>
</feature>
<evidence type="ECO:0000313" key="7">
    <source>
        <dbReference type="EMBL" id="KAB8037845.1"/>
    </source>
</evidence>
<dbReference type="GO" id="GO:0071555">
    <property type="term" value="P:cell wall organization"/>
    <property type="evidence" value="ECO:0007669"/>
    <property type="project" value="TreeGrafter"/>
</dbReference>
<dbReference type="Proteomes" id="UP000437748">
    <property type="component" value="Unassembled WGS sequence"/>
</dbReference>
<organism evidence="7 8">
    <name type="scientific">Silvanigrella paludirubra</name>
    <dbReference type="NCBI Taxonomy" id="2499159"/>
    <lineage>
        <taxon>Bacteria</taxon>
        <taxon>Pseudomonadati</taxon>
        <taxon>Bdellovibrionota</taxon>
        <taxon>Oligoflexia</taxon>
        <taxon>Silvanigrellales</taxon>
        <taxon>Silvanigrellaceae</taxon>
        <taxon>Silvanigrella</taxon>
    </lineage>
</organism>
<dbReference type="GO" id="GO:0008658">
    <property type="term" value="F:penicillin binding"/>
    <property type="evidence" value="ECO:0007669"/>
    <property type="project" value="InterPro"/>
</dbReference>
<evidence type="ECO:0000256" key="3">
    <source>
        <dbReference type="ARBA" id="ARBA00023136"/>
    </source>
</evidence>
<evidence type="ECO:0000256" key="4">
    <source>
        <dbReference type="SAM" id="Phobius"/>
    </source>
</evidence>
<dbReference type="InterPro" id="IPR050515">
    <property type="entry name" value="Beta-lactam/transpept"/>
</dbReference>
<dbReference type="RefSeq" id="WP_153420922.1">
    <property type="nucleotide sequence ID" value="NZ_WFLM01000004.1"/>
</dbReference>
<evidence type="ECO:0000256" key="2">
    <source>
        <dbReference type="ARBA" id="ARBA00022645"/>
    </source>
</evidence>
<dbReference type="Gene3D" id="3.30.450.330">
    <property type="match status" value="1"/>
</dbReference>
<dbReference type="InterPro" id="IPR005311">
    <property type="entry name" value="PBP_dimer"/>
</dbReference>
<dbReference type="InterPro" id="IPR036138">
    <property type="entry name" value="PBP_dimer_sf"/>
</dbReference>
<dbReference type="Gene3D" id="3.40.710.10">
    <property type="entry name" value="DD-peptidase/beta-lactamase superfamily"/>
    <property type="match status" value="1"/>
</dbReference>
<evidence type="ECO:0000259" key="6">
    <source>
        <dbReference type="Pfam" id="PF03717"/>
    </source>
</evidence>
<evidence type="ECO:0000256" key="1">
    <source>
        <dbReference type="ARBA" id="ARBA00004370"/>
    </source>
</evidence>
<dbReference type="InterPro" id="IPR001460">
    <property type="entry name" value="PCN-bd_Tpept"/>
</dbReference>